<dbReference type="AlphaFoldDB" id="A0A8S1S161"/>
<evidence type="ECO:0000313" key="2">
    <source>
        <dbReference type="EMBL" id="CAD8132594.1"/>
    </source>
</evidence>
<comment type="caution">
    <text evidence="2">The sequence shown here is derived from an EMBL/GenBank/DDBJ whole genome shotgun (WGS) entry which is preliminary data.</text>
</comment>
<sequence length="319" mass="38354">METNRLRKSIKVELEHKFIRQKAEFLELVEKQLQMKQEKLKEQIEEDYQNLINANVKIAALEKKNDEKDKIIAEQEIIIRSYSATINNLQNQYQQHPQHKKLDFEEIEDHRLVEQLKNQIDDLKMKNLRLFLKLTKLLTFFTEFELYEKEFARIAVQDDCSYEQLYKPKLPNQQDLLNQLQQQEIHFQSITKQQQYKQLSEKNEELNQEMKELKKKLMRYDLTKTFDKEKQKKKISNLGEQIENQKNYIAGLIWQMQEKSNTTKCKTFNDILLKKRVLSTEGNDPVFDVNKSGRKVIVDRFKLSTLQCITQQRLHTLNN</sequence>
<dbReference type="Proteomes" id="UP000689195">
    <property type="component" value="Unassembled WGS sequence"/>
</dbReference>
<dbReference type="EMBL" id="CAJJDO010000001">
    <property type="protein sequence ID" value="CAD8132594.1"/>
    <property type="molecule type" value="Genomic_DNA"/>
</dbReference>
<reference evidence="2" key="1">
    <citation type="submission" date="2021-01" db="EMBL/GenBank/DDBJ databases">
        <authorList>
            <consortium name="Genoscope - CEA"/>
            <person name="William W."/>
        </authorList>
    </citation>
    <scope>NUCLEOTIDE SEQUENCE</scope>
</reference>
<feature type="coiled-coil region" evidence="1">
    <location>
        <begin position="189"/>
        <end position="248"/>
    </location>
</feature>
<evidence type="ECO:0000313" key="3">
    <source>
        <dbReference type="Proteomes" id="UP000689195"/>
    </source>
</evidence>
<organism evidence="2 3">
    <name type="scientific">Paramecium pentaurelia</name>
    <dbReference type="NCBI Taxonomy" id="43138"/>
    <lineage>
        <taxon>Eukaryota</taxon>
        <taxon>Sar</taxon>
        <taxon>Alveolata</taxon>
        <taxon>Ciliophora</taxon>
        <taxon>Intramacronucleata</taxon>
        <taxon>Oligohymenophorea</taxon>
        <taxon>Peniculida</taxon>
        <taxon>Parameciidae</taxon>
        <taxon>Paramecium</taxon>
    </lineage>
</organism>
<feature type="coiled-coil region" evidence="1">
    <location>
        <begin position="23"/>
        <end position="133"/>
    </location>
</feature>
<keyword evidence="3" id="KW-1185">Reference proteome</keyword>
<dbReference type="OrthoDB" id="310100at2759"/>
<name>A0A8S1S161_9CILI</name>
<evidence type="ECO:0000256" key="1">
    <source>
        <dbReference type="SAM" id="Coils"/>
    </source>
</evidence>
<protein>
    <submittedName>
        <fullName evidence="2">Uncharacterized protein</fullName>
    </submittedName>
</protein>
<gene>
    <name evidence="2" type="ORF">PPENT_87.1.T0010698</name>
</gene>
<proteinExistence type="predicted"/>
<accession>A0A8S1S161</accession>
<keyword evidence="1" id="KW-0175">Coiled coil</keyword>